<dbReference type="InterPro" id="IPR003661">
    <property type="entry name" value="HisK_dim/P_dom"/>
</dbReference>
<dbReference type="CDD" id="cd00082">
    <property type="entry name" value="HisKA"/>
    <property type="match status" value="1"/>
</dbReference>
<dbReference type="SUPFAM" id="SSF55874">
    <property type="entry name" value="ATPase domain of HSP90 chaperone/DNA topoisomerase II/histidine kinase"/>
    <property type="match status" value="1"/>
</dbReference>
<reference evidence="9 10" key="1">
    <citation type="submission" date="2021-06" db="EMBL/GenBank/DDBJ databases">
        <title>Description of novel taxa of the family Lachnospiraceae.</title>
        <authorList>
            <person name="Chaplin A.V."/>
            <person name="Sokolova S.R."/>
            <person name="Pikina A.P."/>
            <person name="Korzhanova M."/>
            <person name="Belova V."/>
            <person name="Korostin D."/>
            <person name="Efimov B.A."/>
        </authorList>
    </citation>
    <scope>NUCLEOTIDE SEQUENCE [LARGE SCALE GENOMIC DNA]</scope>
    <source>
        <strain evidence="9 10">ASD4241</strain>
    </source>
</reference>
<protein>
    <recommendedName>
        <fullName evidence="2">histidine kinase</fullName>
        <ecNumber evidence="2">2.7.13.3</ecNumber>
    </recommendedName>
</protein>
<evidence type="ECO:0000256" key="7">
    <source>
        <dbReference type="SAM" id="Phobius"/>
    </source>
</evidence>
<keyword evidence="6" id="KW-0902">Two-component regulatory system</keyword>
<dbReference type="PANTHER" id="PTHR43711">
    <property type="entry name" value="TWO-COMPONENT HISTIDINE KINASE"/>
    <property type="match status" value="1"/>
</dbReference>
<feature type="transmembrane region" description="Helical" evidence="7">
    <location>
        <begin position="308"/>
        <end position="326"/>
    </location>
</feature>
<dbReference type="SUPFAM" id="SSF47384">
    <property type="entry name" value="Homodimeric domain of signal transducing histidine kinase"/>
    <property type="match status" value="1"/>
</dbReference>
<dbReference type="Proteomes" id="UP001314681">
    <property type="component" value="Unassembled WGS sequence"/>
</dbReference>
<dbReference type="PRINTS" id="PR00344">
    <property type="entry name" value="BCTRLSENSOR"/>
</dbReference>
<dbReference type="InterPro" id="IPR003594">
    <property type="entry name" value="HATPase_dom"/>
</dbReference>
<dbReference type="Gene3D" id="3.30.565.10">
    <property type="entry name" value="Histidine kinase-like ATPase, C-terminal domain"/>
    <property type="match status" value="1"/>
</dbReference>
<comment type="catalytic activity">
    <reaction evidence="1">
        <text>ATP + protein L-histidine = ADP + protein N-phospho-L-histidine.</text>
        <dbReference type="EC" id="2.7.13.3"/>
    </reaction>
</comment>
<evidence type="ECO:0000313" key="9">
    <source>
        <dbReference type="EMBL" id="MBU9726771.1"/>
    </source>
</evidence>
<organism evidence="9 10">
    <name type="scientific">Diplocloster modestus</name>
    <dbReference type="NCBI Taxonomy" id="2850322"/>
    <lineage>
        <taxon>Bacteria</taxon>
        <taxon>Bacillati</taxon>
        <taxon>Bacillota</taxon>
        <taxon>Clostridia</taxon>
        <taxon>Lachnospirales</taxon>
        <taxon>Lachnospiraceae</taxon>
        <taxon>Diplocloster</taxon>
    </lineage>
</organism>
<dbReference type="EC" id="2.7.13.3" evidence="2"/>
<evidence type="ECO:0000256" key="3">
    <source>
        <dbReference type="ARBA" id="ARBA00022553"/>
    </source>
</evidence>
<dbReference type="SMART" id="SM00388">
    <property type="entry name" value="HisKA"/>
    <property type="match status" value="1"/>
</dbReference>
<feature type="transmembrane region" description="Helical" evidence="7">
    <location>
        <begin position="338"/>
        <end position="356"/>
    </location>
</feature>
<proteinExistence type="predicted"/>
<dbReference type="InterPro" id="IPR005467">
    <property type="entry name" value="His_kinase_dom"/>
</dbReference>
<dbReference type="InterPro" id="IPR050736">
    <property type="entry name" value="Sensor_HK_Regulatory"/>
</dbReference>
<keyword evidence="7" id="KW-1133">Transmembrane helix</keyword>
<feature type="transmembrane region" description="Helical" evidence="7">
    <location>
        <begin position="213"/>
        <end position="233"/>
    </location>
</feature>
<dbReference type="SMART" id="SM00387">
    <property type="entry name" value="HATPase_c"/>
    <property type="match status" value="1"/>
</dbReference>
<evidence type="ECO:0000256" key="2">
    <source>
        <dbReference type="ARBA" id="ARBA00012438"/>
    </source>
</evidence>
<feature type="domain" description="Histidine kinase" evidence="8">
    <location>
        <begin position="436"/>
        <end position="649"/>
    </location>
</feature>
<sequence length="651" mass="73004">MKTAKWTHLLSITCLAALLLFFGMLFIADNKYQSPPPYGNRGIIALTEADITRDTPLFLIDGWLLTDARVTQLPTYIGQFGSLQRGNQTVSPHGAAIYEIILRYDGAPVEAALSFPQLFSRHSIRLDGIVLSEGIGGARISFSLTPGNHLLTVETASTHGYYSGMYHPPALGTPETVSHMMLVQCVAYALAFFAPLTLALFTLTLWRSAKDRAAFWFGLLCCFFSLYVSYYFVHLFRLPVEEYWYIAQSAALYGLCFCTIRLTALFGDVAGKRFALFLQWIGGLFPLVLLALALLIPAQAWAVRLHSAMTDLFYFFTFCAVVALTLNSRETENWERRFSRLGCCVFGVGLLCNLFTSELFSALFLDRNLFEPIRFFWQFEWCGLLLVTIFGAMMAARNRRILAENAAFQTHLEELVQQRTAELTNLMQERKAFFADMAHDLKAPIFATGSFIQAIREHNTGVDTELSSYIDLVEQTQQEMARRVYGLTEFNKIDALSDPYEAVSVKYLLEETYELHHMAAEVQSVYLIIEPPEIDGQIYAQPRKLDILLENLIFNALKATPPEGQITLCAQLDASFCHLTLTDTGCGIPSEELQQIFNRFFVGKQNVGTGSGLGLFIVKCIVESLKGEIHVSSQPGLGTEFSINLPLLKQL</sequence>
<keyword evidence="7" id="KW-0812">Transmembrane</keyword>
<dbReference type="CDD" id="cd00075">
    <property type="entry name" value="HATPase"/>
    <property type="match status" value="1"/>
</dbReference>
<dbReference type="EMBL" id="JAHQCX010000007">
    <property type="protein sequence ID" value="MBU9726771.1"/>
    <property type="molecule type" value="Genomic_DNA"/>
</dbReference>
<evidence type="ECO:0000256" key="4">
    <source>
        <dbReference type="ARBA" id="ARBA00022679"/>
    </source>
</evidence>
<comment type="caution">
    <text evidence="9">The sequence shown here is derived from an EMBL/GenBank/DDBJ whole genome shotgun (WGS) entry which is preliminary data.</text>
</comment>
<feature type="transmembrane region" description="Helical" evidence="7">
    <location>
        <begin position="186"/>
        <end position="206"/>
    </location>
</feature>
<evidence type="ECO:0000259" key="8">
    <source>
        <dbReference type="PROSITE" id="PS50109"/>
    </source>
</evidence>
<keyword evidence="7" id="KW-0472">Membrane</keyword>
<dbReference type="RefSeq" id="WP_238726870.1">
    <property type="nucleotide sequence ID" value="NZ_JAHQCX010000007.1"/>
</dbReference>
<keyword evidence="10" id="KW-1185">Reference proteome</keyword>
<dbReference type="InterPro" id="IPR036890">
    <property type="entry name" value="HATPase_C_sf"/>
</dbReference>
<feature type="transmembrane region" description="Helical" evidence="7">
    <location>
        <begin position="245"/>
        <end position="267"/>
    </location>
</feature>
<evidence type="ECO:0000256" key="1">
    <source>
        <dbReference type="ARBA" id="ARBA00000085"/>
    </source>
</evidence>
<evidence type="ECO:0000313" key="10">
    <source>
        <dbReference type="Proteomes" id="UP001314681"/>
    </source>
</evidence>
<keyword evidence="3" id="KW-0597">Phosphoprotein</keyword>
<dbReference type="PANTHER" id="PTHR43711:SF31">
    <property type="entry name" value="HISTIDINE KINASE"/>
    <property type="match status" value="1"/>
</dbReference>
<evidence type="ECO:0000256" key="6">
    <source>
        <dbReference type="ARBA" id="ARBA00023012"/>
    </source>
</evidence>
<dbReference type="PROSITE" id="PS50109">
    <property type="entry name" value="HIS_KIN"/>
    <property type="match status" value="1"/>
</dbReference>
<name>A0ABS6K8C1_9FIRM</name>
<keyword evidence="4" id="KW-0808">Transferase</keyword>
<dbReference type="Gene3D" id="1.10.287.130">
    <property type="match status" value="1"/>
</dbReference>
<dbReference type="Pfam" id="PF02518">
    <property type="entry name" value="HATPase_c"/>
    <property type="match status" value="1"/>
</dbReference>
<dbReference type="GO" id="GO:0016301">
    <property type="term" value="F:kinase activity"/>
    <property type="evidence" value="ECO:0007669"/>
    <property type="project" value="UniProtKB-KW"/>
</dbReference>
<evidence type="ECO:0000256" key="5">
    <source>
        <dbReference type="ARBA" id="ARBA00022777"/>
    </source>
</evidence>
<feature type="transmembrane region" description="Helical" evidence="7">
    <location>
        <begin position="376"/>
        <end position="396"/>
    </location>
</feature>
<feature type="transmembrane region" description="Helical" evidence="7">
    <location>
        <begin position="274"/>
        <end position="296"/>
    </location>
</feature>
<accession>A0ABS6K8C1</accession>
<dbReference type="InterPro" id="IPR004358">
    <property type="entry name" value="Sig_transdc_His_kin-like_C"/>
</dbReference>
<keyword evidence="5 9" id="KW-0418">Kinase</keyword>
<gene>
    <name evidence="9" type="ORF">KTH90_12170</name>
</gene>
<dbReference type="InterPro" id="IPR036097">
    <property type="entry name" value="HisK_dim/P_sf"/>
</dbReference>